<keyword evidence="13" id="KW-1185">Reference proteome</keyword>
<dbReference type="GO" id="GO:0016740">
    <property type="term" value="F:transferase activity"/>
    <property type="evidence" value="ECO:0007669"/>
    <property type="project" value="UniProtKB-KW"/>
</dbReference>
<evidence type="ECO:0000256" key="5">
    <source>
        <dbReference type="ARBA" id="ARBA00022679"/>
    </source>
</evidence>
<evidence type="ECO:0000256" key="1">
    <source>
        <dbReference type="ARBA" id="ARBA00008282"/>
    </source>
</evidence>
<dbReference type="RefSeq" id="WP_023272206.1">
    <property type="nucleotide sequence ID" value="NZ_KI530712.1"/>
</dbReference>
<dbReference type="EC" id="2.7.1.180" evidence="2"/>
<comment type="caution">
    <text evidence="12">The sequence shown here is derived from an EMBL/GenBank/DDBJ whole genome shotgun (WGS) entry which is preliminary data.</text>
</comment>
<name>V2TVA0_9GAMM</name>
<dbReference type="Gene3D" id="3.10.520.10">
    <property type="entry name" value="ApbE-like domains"/>
    <property type="match status" value="1"/>
</dbReference>
<dbReference type="Pfam" id="PF02424">
    <property type="entry name" value="ApbE"/>
    <property type="match status" value="1"/>
</dbReference>
<feature type="binding site" evidence="11">
    <location>
        <position position="141"/>
    </location>
    <ligand>
        <name>Mg(2+)</name>
        <dbReference type="ChEBI" id="CHEBI:18420"/>
    </ligand>
</feature>
<sequence length="279" mass="30933">MRSKPLLGTFVEILVDIDHSAHINEASVNQAINNAYQIIEDVQKMMSFHDAKSELSLLNATAYRKKVEVHPWLYQVLCRAQKIYKLSQGLFDCTVASRLIQFEYLPSHTQNIKTVIAQSAVQLLANNQVRFLQPIMVDLGGIAKGFAVDLAIHYLKKCGIQQAVVNAGGDLRVLGTVAEKIYVRNPKQPVKTKFIGELSNGAIATSASYFTEKEYKEKKVSHLIHPLTGRAIVENMSFSVIASRAWLADALTKVVAVSLDTNHPCLARFGAHAILIESF</sequence>
<dbReference type="PANTHER" id="PTHR30040:SF2">
    <property type="entry name" value="FAD:PROTEIN FMN TRANSFERASE"/>
    <property type="match status" value="1"/>
</dbReference>
<evidence type="ECO:0000313" key="12">
    <source>
        <dbReference type="EMBL" id="ESK40165.1"/>
    </source>
</evidence>
<dbReference type="HOGENOM" id="CLU_044403_5_1_6"/>
<evidence type="ECO:0000256" key="11">
    <source>
        <dbReference type="PIRSR" id="PIRSR006268-2"/>
    </source>
</evidence>
<dbReference type="AlphaFoldDB" id="V2TVA0"/>
<keyword evidence="6 11" id="KW-0479">Metal-binding</keyword>
<keyword evidence="7" id="KW-0274">FAD</keyword>
<accession>V2TVA0</accession>
<dbReference type="SUPFAM" id="SSF143631">
    <property type="entry name" value="ApbE-like"/>
    <property type="match status" value="1"/>
</dbReference>
<evidence type="ECO:0000256" key="10">
    <source>
        <dbReference type="ARBA" id="ARBA00048540"/>
    </source>
</evidence>
<reference evidence="12 13" key="1">
    <citation type="submission" date="2013-10" db="EMBL/GenBank/DDBJ databases">
        <title>The Genome Sequence of Acinetobacter nectaris CIP 110549.</title>
        <authorList>
            <consortium name="The Broad Institute Genomics Platform"/>
            <consortium name="The Broad Institute Genome Sequencing Center for Infectious Disease"/>
            <person name="Cerqueira G."/>
            <person name="Feldgarden M."/>
            <person name="Courvalin P."/>
            <person name="Grillot-Courvalin C."/>
            <person name="Clermont D."/>
            <person name="Rocha E."/>
            <person name="Yoon E.-J."/>
            <person name="Nemec A."/>
            <person name="Young S.K."/>
            <person name="Zeng Q."/>
            <person name="Gargeya S."/>
            <person name="Fitzgerald M."/>
            <person name="Abouelleil A."/>
            <person name="Alvarado L."/>
            <person name="Berlin A.M."/>
            <person name="Chapman S.B."/>
            <person name="Gainer-Dewar J."/>
            <person name="Goldberg J."/>
            <person name="Gnerre S."/>
            <person name="Griggs A."/>
            <person name="Gujja S."/>
            <person name="Hansen M."/>
            <person name="Howarth C."/>
            <person name="Imamovic A."/>
            <person name="Ireland A."/>
            <person name="Larimer J."/>
            <person name="McCowan C."/>
            <person name="Murphy C."/>
            <person name="Pearson M."/>
            <person name="Poon T.W."/>
            <person name="Priest M."/>
            <person name="Roberts A."/>
            <person name="Saif S."/>
            <person name="Shea T."/>
            <person name="Sykes S."/>
            <person name="Wortman J."/>
            <person name="Nusbaum C."/>
            <person name="Birren B."/>
        </authorList>
    </citation>
    <scope>NUCLEOTIDE SEQUENCE [LARGE SCALE GENOMIC DNA]</scope>
    <source>
        <strain evidence="12 13">CIP 110549</strain>
    </source>
</reference>
<dbReference type="InterPro" id="IPR003374">
    <property type="entry name" value="ApbE-like_sf"/>
</dbReference>
<dbReference type="InterPro" id="IPR024932">
    <property type="entry name" value="ApbE"/>
</dbReference>
<dbReference type="PIRSF" id="PIRSF006268">
    <property type="entry name" value="ApbE"/>
    <property type="match status" value="1"/>
</dbReference>
<evidence type="ECO:0000256" key="8">
    <source>
        <dbReference type="ARBA" id="ARBA00022842"/>
    </source>
</evidence>
<evidence type="ECO:0000313" key="13">
    <source>
        <dbReference type="Proteomes" id="UP000023785"/>
    </source>
</evidence>
<evidence type="ECO:0000256" key="2">
    <source>
        <dbReference type="ARBA" id="ARBA00011955"/>
    </source>
</evidence>
<evidence type="ECO:0000256" key="3">
    <source>
        <dbReference type="ARBA" id="ARBA00016337"/>
    </source>
</evidence>
<dbReference type="PATRIC" id="fig|1392540.3.peg.595"/>
<comment type="cofactor">
    <cofactor evidence="11">
        <name>Mg(2+)</name>
        <dbReference type="ChEBI" id="CHEBI:18420"/>
    </cofactor>
    <cofactor evidence="11">
        <name>Mn(2+)</name>
        <dbReference type="ChEBI" id="CHEBI:29035"/>
    </cofactor>
    <text evidence="11">Magnesium. Can also use manganese.</text>
</comment>
<evidence type="ECO:0000256" key="4">
    <source>
        <dbReference type="ARBA" id="ARBA00022630"/>
    </source>
</evidence>
<organism evidence="12 13">
    <name type="scientific">Acinetobacter nectaris CIP 110549</name>
    <dbReference type="NCBI Taxonomy" id="1392540"/>
    <lineage>
        <taxon>Bacteria</taxon>
        <taxon>Pseudomonadati</taxon>
        <taxon>Pseudomonadota</taxon>
        <taxon>Gammaproteobacteria</taxon>
        <taxon>Moraxellales</taxon>
        <taxon>Moraxellaceae</taxon>
        <taxon>Acinetobacter</taxon>
    </lineage>
</organism>
<gene>
    <name evidence="12" type="ORF">P256_00605</name>
</gene>
<dbReference type="OrthoDB" id="9778595at2"/>
<dbReference type="STRING" id="1392540.P256_00605"/>
<dbReference type="PANTHER" id="PTHR30040">
    <property type="entry name" value="THIAMINE BIOSYNTHESIS LIPOPROTEIN APBE"/>
    <property type="match status" value="1"/>
</dbReference>
<comment type="similarity">
    <text evidence="1">Belongs to the ApbE family.</text>
</comment>
<comment type="catalytic activity">
    <reaction evidence="10">
        <text>L-threonyl-[protein] + FAD = FMN-L-threonyl-[protein] + AMP + H(+)</text>
        <dbReference type="Rhea" id="RHEA:36847"/>
        <dbReference type="Rhea" id="RHEA-COMP:11060"/>
        <dbReference type="Rhea" id="RHEA-COMP:11061"/>
        <dbReference type="ChEBI" id="CHEBI:15378"/>
        <dbReference type="ChEBI" id="CHEBI:30013"/>
        <dbReference type="ChEBI" id="CHEBI:57692"/>
        <dbReference type="ChEBI" id="CHEBI:74257"/>
        <dbReference type="ChEBI" id="CHEBI:456215"/>
        <dbReference type="EC" id="2.7.1.180"/>
    </reaction>
</comment>
<evidence type="ECO:0000256" key="6">
    <source>
        <dbReference type="ARBA" id="ARBA00022723"/>
    </source>
</evidence>
<dbReference type="EMBL" id="AYER01000003">
    <property type="protein sequence ID" value="ESK40165.1"/>
    <property type="molecule type" value="Genomic_DNA"/>
</dbReference>
<keyword evidence="5" id="KW-0808">Transferase</keyword>
<keyword evidence="4" id="KW-0285">Flavoprotein</keyword>
<proteinExistence type="inferred from homology"/>
<dbReference type="eggNOG" id="COG1477">
    <property type="taxonomic scope" value="Bacteria"/>
</dbReference>
<evidence type="ECO:0000256" key="7">
    <source>
        <dbReference type="ARBA" id="ARBA00022827"/>
    </source>
</evidence>
<protein>
    <recommendedName>
        <fullName evidence="3">FAD:protein FMN transferase</fullName>
        <ecNumber evidence="2">2.7.1.180</ecNumber>
    </recommendedName>
    <alternativeName>
        <fullName evidence="9">Flavin transferase</fullName>
    </alternativeName>
</protein>
<feature type="binding site" evidence="11">
    <location>
        <position position="249"/>
    </location>
    <ligand>
        <name>Mg(2+)</name>
        <dbReference type="ChEBI" id="CHEBI:18420"/>
    </ligand>
</feature>
<dbReference type="GO" id="GO:0046872">
    <property type="term" value="F:metal ion binding"/>
    <property type="evidence" value="ECO:0007669"/>
    <property type="project" value="UniProtKB-KW"/>
</dbReference>
<evidence type="ECO:0000256" key="9">
    <source>
        <dbReference type="ARBA" id="ARBA00031306"/>
    </source>
</evidence>
<dbReference type="Proteomes" id="UP000023785">
    <property type="component" value="Unassembled WGS sequence"/>
</dbReference>
<keyword evidence="8 11" id="KW-0460">Magnesium</keyword>